<evidence type="ECO:0000313" key="5">
    <source>
        <dbReference type="Proteomes" id="UP000603708"/>
    </source>
</evidence>
<keyword evidence="5" id="KW-1185">Reference proteome</keyword>
<reference evidence="4" key="2">
    <citation type="submission" date="2020-09" db="EMBL/GenBank/DDBJ databases">
        <authorList>
            <person name="Sun Q."/>
            <person name="Ohkuma M."/>
        </authorList>
    </citation>
    <scope>NUCLEOTIDE SEQUENCE</scope>
    <source>
        <strain evidence="4">JCM 5069</strain>
    </source>
</reference>
<dbReference type="AlphaFoldDB" id="A0A919FV69"/>
<dbReference type="RefSeq" id="WP_268256685.1">
    <property type="nucleotide sequence ID" value="NZ_BNCD01000002.1"/>
</dbReference>
<evidence type="ECO:0000256" key="1">
    <source>
        <dbReference type="ARBA" id="ARBA00022723"/>
    </source>
</evidence>
<dbReference type="Proteomes" id="UP000603708">
    <property type="component" value="Unassembled WGS sequence"/>
</dbReference>
<reference evidence="4" key="1">
    <citation type="journal article" date="2014" name="Int. J. Syst. Evol. Microbiol.">
        <title>Complete genome sequence of Corynebacterium casei LMG S-19264T (=DSM 44701T), isolated from a smear-ripened cheese.</title>
        <authorList>
            <consortium name="US DOE Joint Genome Institute (JGI-PGF)"/>
            <person name="Walter F."/>
            <person name="Albersmeier A."/>
            <person name="Kalinowski J."/>
            <person name="Ruckert C."/>
        </authorList>
    </citation>
    <scope>NUCLEOTIDE SEQUENCE</scope>
    <source>
        <strain evidence="4">JCM 5069</strain>
    </source>
</reference>
<dbReference type="InterPro" id="IPR036409">
    <property type="entry name" value="Aldolase_II/adducin_N_sf"/>
</dbReference>
<dbReference type="EMBL" id="BNCD01000002">
    <property type="protein sequence ID" value="GHH72494.1"/>
    <property type="molecule type" value="Genomic_DNA"/>
</dbReference>
<dbReference type="Pfam" id="PF00596">
    <property type="entry name" value="Aldolase_II"/>
    <property type="match status" value="1"/>
</dbReference>
<dbReference type="SUPFAM" id="SSF53639">
    <property type="entry name" value="AraD/HMP-PK domain-like"/>
    <property type="match status" value="1"/>
</dbReference>
<keyword evidence="1" id="KW-0479">Metal-binding</keyword>
<evidence type="ECO:0000259" key="3">
    <source>
        <dbReference type="SMART" id="SM01007"/>
    </source>
</evidence>
<dbReference type="PANTHER" id="PTHR22789:SF0">
    <property type="entry name" value="3-OXO-TETRONATE 4-PHOSPHATE DECARBOXYLASE-RELATED"/>
    <property type="match status" value="1"/>
</dbReference>
<dbReference type="Gene3D" id="3.40.225.10">
    <property type="entry name" value="Class II aldolase/adducin N-terminal domain"/>
    <property type="match status" value="1"/>
</dbReference>
<feature type="domain" description="Class II aldolase/adducin N-terminal" evidence="3">
    <location>
        <begin position="8"/>
        <end position="186"/>
    </location>
</feature>
<protein>
    <submittedName>
        <fullName evidence="4">Class II aldolase</fullName>
    </submittedName>
</protein>
<dbReference type="GO" id="GO:0005829">
    <property type="term" value="C:cytosol"/>
    <property type="evidence" value="ECO:0007669"/>
    <property type="project" value="TreeGrafter"/>
</dbReference>
<dbReference type="GO" id="GO:0016832">
    <property type="term" value="F:aldehyde-lyase activity"/>
    <property type="evidence" value="ECO:0007669"/>
    <property type="project" value="TreeGrafter"/>
</dbReference>
<organism evidence="4 5">
    <name type="scientific">Streptomyces sulfonofaciens</name>
    <dbReference type="NCBI Taxonomy" id="68272"/>
    <lineage>
        <taxon>Bacteria</taxon>
        <taxon>Bacillati</taxon>
        <taxon>Actinomycetota</taxon>
        <taxon>Actinomycetes</taxon>
        <taxon>Kitasatosporales</taxon>
        <taxon>Streptomycetaceae</taxon>
        <taxon>Streptomyces</taxon>
    </lineage>
</organism>
<dbReference type="InterPro" id="IPR001303">
    <property type="entry name" value="Aldolase_II/adducin_N"/>
</dbReference>
<proteinExistence type="predicted"/>
<name>A0A919FV69_9ACTN</name>
<accession>A0A919FV69</accession>
<keyword evidence="2" id="KW-0456">Lyase</keyword>
<dbReference type="InterPro" id="IPR050197">
    <property type="entry name" value="Aldolase_class_II_sugar_metab"/>
</dbReference>
<sequence length="213" mass="22524">MIAPKTRQELVDAGARIAAAGMSPGSSGNISMREGDRVVMSPTGADLAALRADELSVLDLGGTLLSGPRPSKEFPFHRAFYRRAPATAAVVHVHSLKATAVSCTPPWSAHSAVPPLTPYFVMRVGQTPLIPYADPGDAAQADAIEALRFPFRAALLQNHGSIAAGTTIHEAVETAVELEQTCAVLLSLGEKRFQPLEAAAVSRLAERYSSPWT</sequence>
<evidence type="ECO:0000256" key="2">
    <source>
        <dbReference type="ARBA" id="ARBA00023239"/>
    </source>
</evidence>
<dbReference type="GO" id="GO:0046872">
    <property type="term" value="F:metal ion binding"/>
    <property type="evidence" value="ECO:0007669"/>
    <property type="project" value="UniProtKB-KW"/>
</dbReference>
<dbReference type="SMART" id="SM01007">
    <property type="entry name" value="Aldolase_II"/>
    <property type="match status" value="1"/>
</dbReference>
<dbReference type="GO" id="GO:0019323">
    <property type="term" value="P:pentose catabolic process"/>
    <property type="evidence" value="ECO:0007669"/>
    <property type="project" value="TreeGrafter"/>
</dbReference>
<dbReference type="PANTHER" id="PTHR22789">
    <property type="entry name" value="FUCULOSE PHOSPHATE ALDOLASE"/>
    <property type="match status" value="1"/>
</dbReference>
<gene>
    <name evidence="4" type="ORF">GCM10018793_09610</name>
</gene>
<comment type="caution">
    <text evidence="4">The sequence shown here is derived from an EMBL/GenBank/DDBJ whole genome shotgun (WGS) entry which is preliminary data.</text>
</comment>
<evidence type="ECO:0000313" key="4">
    <source>
        <dbReference type="EMBL" id="GHH72494.1"/>
    </source>
</evidence>